<dbReference type="STRING" id="7739.C3XWK0"/>
<dbReference type="SMART" id="SM00355">
    <property type="entry name" value="ZnF_C2H2"/>
    <property type="match status" value="3"/>
</dbReference>
<dbReference type="GO" id="GO:0005634">
    <property type="term" value="C:nucleus"/>
    <property type="evidence" value="ECO:0007669"/>
    <property type="project" value="UniProtKB-SubCell"/>
</dbReference>
<organism>
    <name type="scientific">Branchiostoma floridae</name>
    <name type="common">Florida lancelet</name>
    <name type="synonym">Amphioxus</name>
    <dbReference type="NCBI Taxonomy" id="7739"/>
    <lineage>
        <taxon>Eukaryota</taxon>
        <taxon>Metazoa</taxon>
        <taxon>Chordata</taxon>
        <taxon>Cephalochordata</taxon>
        <taxon>Leptocardii</taxon>
        <taxon>Amphioxiformes</taxon>
        <taxon>Branchiostomatidae</taxon>
        <taxon>Branchiostoma</taxon>
    </lineage>
</organism>
<evidence type="ECO:0000259" key="9">
    <source>
        <dbReference type="PROSITE" id="PS50157"/>
    </source>
</evidence>
<evidence type="ECO:0000256" key="3">
    <source>
        <dbReference type="ARBA" id="ARBA00022737"/>
    </source>
</evidence>
<comment type="subcellular location">
    <subcellularLocation>
        <location evidence="1">Nucleus</location>
    </subcellularLocation>
</comment>
<feature type="compositionally biased region" description="Low complexity" evidence="8">
    <location>
        <begin position="30"/>
        <end position="39"/>
    </location>
</feature>
<sequence length="497" mass="54354">MPVRQVCGMMHVSVVFPIIPAQDVEEVLGEVESSSSSGHGTDDDLSDIDSASDGSESDGRESPESLQVPEEMAVAAVNLPMSSADDSVFSADNMFGGQGTAGGAPSAPARDRTFLRPLLHSEGEDWGEQTFKEMDKYLQLPDQLLPPPEKKSRRESASVVDDFFKEEPKDGNKDGSLNMNVNFNVIIPNQSRDYNNLRTGLVRPRTLNVKTEPLPASCDFHSNSSTPIHTPPAGTPITSFASPSTPSTSTFVTPSQPNNPVTAQSPGAGISMNLAALNVRIKEEEEPKSCSFHKSVPVSMYHTAPSGGVAGMAGGSVQFASVQYPIPFVSQQSGFPTPPNSHPGSPSEAPNALTPPPPYSIAVAQLHTNPYGNLVIQSHGPPSKSPQGHHHHHSMYNRKNNPELEKRRIHHCNYPGCTKVYTKSSHLKAHQRTHTGEKPYKCTWEGCQWRFARSDELTRHYRKHTGAKPFKCQVCERCFSRSDHLALHMKRHQNFHC</sequence>
<feature type="compositionally biased region" description="Basic residues" evidence="8">
    <location>
        <begin position="387"/>
        <end position="396"/>
    </location>
</feature>
<evidence type="ECO:0000256" key="6">
    <source>
        <dbReference type="ARBA" id="ARBA00023242"/>
    </source>
</evidence>
<dbReference type="InterPro" id="IPR013087">
    <property type="entry name" value="Znf_C2H2_type"/>
</dbReference>
<dbReference type="PROSITE" id="PS00028">
    <property type="entry name" value="ZINC_FINGER_C2H2_1"/>
    <property type="match status" value="3"/>
</dbReference>
<feature type="region of interest" description="Disordered" evidence="8">
    <location>
        <begin position="27"/>
        <end position="68"/>
    </location>
</feature>
<feature type="domain" description="C2H2-type" evidence="9">
    <location>
        <begin position="410"/>
        <end position="439"/>
    </location>
</feature>
<dbReference type="InParanoid" id="C3XWK0"/>
<dbReference type="FunFam" id="3.30.160.60:FF:000624">
    <property type="entry name" value="zinc finger protein 697"/>
    <property type="match status" value="1"/>
</dbReference>
<protein>
    <recommendedName>
        <fullName evidence="9">C2H2-type domain-containing protein</fullName>
    </recommendedName>
</protein>
<dbReference type="eggNOG" id="KOG1721">
    <property type="taxonomic scope" value="Eukaryota"/>
</dbReference>
<proteinExistence type="predicted"/>
<dbReference type="Gene3D" id="3.30.160.60">
    <property type="entry name" value="Classic Zinc Finger"/>
    <property type="match status" value="3"/>
</dbReference>
<evidence type="ECO:0000313" key="10">
    <source>
        <dbReference type="EMBL" id="EEN67734.1"/>
    </source>
</evidence>
<dbReference type="FunFam" id="3.30.160.60:FF:000021">
    <property type="entry name" value="Basic krueppel-like factor 3"/>
    <property type="match status" value="1"/>
</dbReference>
<keyword evidence="5" id="KW-0862">Zinc</keyword>
<keyword evidence="2" id="KW-0479">Metal-binding</keyword>
<name>C3XWK0_BRAFL</name>
<keyword evidence="4 7" id="KW-0863">Zinc-finger</keyword>
<feature type="region of interest" description="Disordered" evidence="8">
    <location>
        <begin position="90"/>
        <end position="110"/>
    </location>
</feature>
<accession>C3XWK0</accession>
<keyword evidence="3" id="KW-0677">Repeat</keyword>
<dbReference type="PANTHER" id="PTHR23235:SF156">
    <property type="entry name" value="KRUPPEL-LIKE FACTOR 18"/>
    <property type="match status" value="1"/>
</dbReference>
<keyword evidence="6" id="KW-0539">Nucleus</keyword>
<feature type="domain" description="C2H2-type" evidence="9">
    <location>
        <begin position="470"/>
        <end position="492"/>
    </location>
</feature>
<dbReference type="EMBL" id="GG666471">
    <property type="protein sequence ID" value="EEN67734.1"/>
    <property type="molecule type" value="Genomic_DNA"/>
</dbReference>
<evidence type="ECO:0000256" key="2">
    <source>
        <dbReference type="ARBA" id="ARBA00022723"/>
    </source>
</evidence>
<gene>
    <name evidence="10" type="ORF">BRAFLDRAFT_117068</name>
</gene>
<dbReference type="AlphaFoldDB" id="C3XWK0"/>
<dbReference type="Pfam" id="PF00096">
    <property type="entry name" value="zf-C2H2"/>
    <property type="match status" value="3"/>
</dbReference>
<dbReference type="PROSITE" id="PS50157">
    <property type="entry name" value="ZINC_FINGER_C2H2_2"/>
    <property type="match status" value="3"/>
</dbReference>
<evidence type="ECO:0000256" key="4">
    <source>
        <dbReference type="ARBA" id="ARBA00022771"/>
    </source>
</evidence>
<feature type="region of interest" description="Disordered" evidence="8">
    <location>
        <begin position="330"/>
        <end position="359"/>
    </location>
</feature>
<dbReference type="PANTHER" id="PTHR23235">
    <property type="entry name" value="KRUEPPEL-LIKE TRANSCRIPTION FACTOR"/>
    <property type="match status" value="1"/>
</dbReference>
<reference evidence="10" key="1">
    <citation type="journal article" date="2008" name="Nature">
        <title>The amphioxus genome and the evolution of the chordate karyotype.</title>
        <authorList>
            <consortium name="US DOE Joint Genome Institute (JGI-PGF)"/>
            <person name="Putnam N.H."/>
            <person name="Butts T."/>
            <person name="Ferrier D.E.K."/>
            <person name="Furlong R.F."/>
            <person name="Hellsten U."/>
            <person name="Kawashima T."/>
            <person name="Robinson-Rechavi M."/>
            <person name="Shoguchi E."/>
            <person name="Terry A."/>
            <person name="Yu J.-K."/>
            <person name="Benito-Gutierrez E.L."/>
            <person name="Dubchak I."/>
            <person name="Garcia-Fernandez J."/>
            <person name="Gibson-Brown J.J."/>
            <person name="Grigoriev I.V."/>
            <person name="Horton A.C."/>
            <person name="de Jong P.J."/>
            <person name="Jurka J."/>
            <person name="Kapitonov V.V."/>
            <person name="Kohara Y."/>
            <person name="Kuroki Y."/>
            <person name="Lindquist E."/>
            <person name="Lucas S."/>
            <person name="Osoegawa K."/>
            <person name="Pennacchio L.A."/>
            <person name="Salamov A.A."/>
            <person name="Satou Y."/>
            <person name="Sauka-Spengler T."/>
            <person name="Schmutz J."/>
            <person name="Shin-I T."/>
            <person name="Toyoda A."/>
            <person name="Bronner-Fraser M."/>
            <person name="Fujiyama A."/>
            <person name="Holland L.Z."/>
            <person name="Holland P.W.H."/>
            <person name="Satoh N."/>
            <person name="Rokhsar D.S."/>
        </authorList>
    </citation>
    <scope>NUCLEOTIDE SEQUENCE [LARGE SCALE GENOMIC DNA]</scope>
    <source>
        <strain evidence="10">S238N-H82</strain>
        <tissue evidence="10">Testes</tissue>
    </source>
</reference>
<evidence type="ECO:0000256" key="5">
    <source>
        <dbReference type="ARBA" id="ARBA00022833"/>
    </source>
</evidence>
<evidence type="ECO:0000256" key="8">
    <source>
        <dbReference type="SAM" id="MobiDB-lite"/>
    </source>
</evidence>
<evidence type="ECO:0000256" key="1">
    <source>
        <dbReference type="ARBA" id="ARBA00004123"/>
    </source>
</evidence>
<evidence type="ECO:0000256" key="7">
    <source>
        <dbReference type="PROSITE-ProRule" id="PRU00042"/>
    </source>
</evidence>
<feature type="region of interest" description="Disordered" evidence="8">
    <location>
        <begin position="372"/>
        <end position="397"/>
    </location>
</feature>
<dbReference type="SUPFAM" id="SSF57667">
    <property type="entry name" value="beta-beta-alpha zinc fingers"/>
    <property type="match status" value="2"/>
</dbReference>
<dbReference type="InterPro" id="IPR036236">
    <property type="entry name" value="Znf_C2H2_sf"/>
</dbReference>
<feature type="domain" description="C2H2-type" evidence="9">
    <location>
        <begin position="440"/>
        <end position="469"/>
    </location>
</feature>
<dbReference type="GO" id="GO:0008270">
    <property type="term" value="F:zinc ion binding"/>
    <property type="evidence" value="ECO:0007669"/>
    <property type="project" value="UniProtKB-KW"/>
</dbReference>
<dbReference type="FunFam" id="3.30.160.60:FF:000018">
    <property type="entry name" value="Krueppel-like factor 15"/>
    <property type="match status" value="1"/>
</dbReference>